<evidence type="ECO:0000256" key="1">
    <source>
        <dbReference type="SAM" id="Phobius"/>
    </source>
</evidence>
<name>A0A5B8VLS9_9BACT</name>
<evidence type="ECO:0000259" key="2">
    <source>
        <dbReference type="SMART" id="SM00014"/>
    </source>
</evidence>
<evidence type="ECO:0000313" key="4">
    <source>
        <dbReference type="Proteomes" id="UP000321291"/>
    </source>
</evidence>
<reference evidence="3 4" key="1">
    <citation type="journal article" date="2017" name="Int. J. Syst. Evol. Microbiol.">
        <title>Arachidicoccus ginsenosidivorans sp. nov., with ginsenoside-converting activity isolated from ginseng cultivating soil.</title>
        <authorList>
            <person name="Siddiqi M.Z."/>
            <person name="Aslam Z."/>
            <person name="Im W.T."/>
        </authorList>
    </citation>
    <scope>NUCLEOTIDE SEQUENCE [LARGE SCALE GENOMIC DNA]</scope>
    <source>
        <strain evidence="3 4">Gsoil 809</strain>
    </source>
</reference>
<dbReference type="SMART" id="SM00014">
    <property type="entry name" value="acidPPc"/>
    <property type="match status" value="1"/>
</dbReference>
<dbReference type="SUPFAM" id="SSF48317">
    <property type="entry name" value="Acid phosphatase/Vanadium-dependent haloperoxidase"/>
    <property type="match status" value="1"/>
</dbReference>
<organism evidence="3 4">
    <name type="scientific">Arachidicoccus ginsenosidivorans</name>
    <dbReference type="NCBI Taxonomy" id="496057"/>
    <lineage>
        <taxon>Bacteria</taxon>
        <taxon>Pseudomonadati</taxon>
        <taxon>Bacteroidota</taxon>
        <taxon>Chitinophagia</taxon>
        <taxon>Chitinophagales</taxon>
        <taxon>Chitinophagaceae</taxon>
        <taxon>Arachidicoccus</taxon>
    </lineage>
</organism>
<accession>A0A5B8VLS9</accession>
<keyword evidence="1" id="KW-0812">Transmembrane</keyword>
<dbReference type="InterPro" id="IPR036938">
    <property type="entry name" value="PAP2/HPO_sf"/>
</dbReference>
<dbReference type="InterPro" id="IPR000326">
    <property type="entry name" value="PAP2/HPO"/>
</dbReference>
<dbReference type="CDD" id="cd03394">
    <property type="entry name" value="PAP2_like_5"/>
    <property type="match status" value="1"/>
</dbReference>
<keyword evidence="1" id="KW-1133">Transmembrane helix</keyword>
<dbReference type="KEGG" id="agi:FSB73_13095"/>
<feature type="domain" description="Phosphatidic acid phosphatase type 2/haloperoxidase" evidence="2">
    <location>
        <begin position="181"/>
        <end position="279"/>
    </location>
</feature>
<proteinExistence type="predicted"/>
<keyword evidence="4" id="KW-1185">Reference proteome</keyword>
<protein>
    <submittedName>
        <fullName evidence="3">Phosphatase PAP2 family protein</fullName>
    </submittedName>
</protein>
<evidence type="ECO:0000313" key="3">
    <source>
        <dbReference type="EMBL" id="QEC72470.1"/>
    </source>
</evidence>
<dbReference type="Proteomes" id="UP000321291">
    <property type="component" value="Chromosome"/>
</dbReference>
<dbReference type="AlphaFoldDB" id="A0A5B8VLS9"/>
<dbReference type="Gene3D" id="1.20.144.10">
    <property type="entry name" value="Phosphatidic acid phosphatase type 2/haloperoxidase"/>
    <property type="match status" value="1"/>
</dbReference>
<keyword evidence="1" id="KW-0472">Membrane</keyword>
<feature type="transmembrane region" description="Helical" evidence="1">
    <location>
        <begin position="29"/>
        <end position="47"/>
    </location>
</feature>
<gene>
    <name evidence="3" type="ORF">FSB73_13095</name>
</gene>
<dbReference type="EMBL" id="CP042434">
    <property type="protein sequence ID" value="QEC72470.1"/>
    <property type="molecule type" value="Genomic_DNA"/>
</dbReference>
<dbReference type="Pfam" id="PF01569">
    <property type="entry name" value="PAP2"/>
    <property type="match status" value="1"/>
</dbReference>
<sequence length="299" mass="33010">MPPISISTSTSTFAAPFLISRHRRRIRNLYLPLLMAVVMTGICAAIGQPPVFSSTPKCDSASVLQVTGIDSTIPGRAESADSLRFATARPVINLRPLNDPFTPHLRQLICPGLLAAAGMATYFNKKEGLKNELVEYRTNHFSNFRTKVDNYLQFSPLIANYALEAFGVPGKTDPFNQAMLTLKSEALMLGVTYLLKTTVREQRPDGSNHQSFPSGHTAQAFTAATLLCEQYGYRYKWLPYVAYTVAGGTGLLRMANNKHYICDVFMGAAIGILSVKVAYWTHHAFSVMSKKHRVSTPIQ</sequence>